<proteinExistence type="predicted"/>
<gene>
    <name evidence="2" type="ORF">G7Z17_g10783</name>
</gene>
<accession>A0A9P5H1J2</accession>
<protein>
    <recommendedName>
        <fullName evidence="1">DUF7053 domain-containing protein</fullName>
    </recommendedName>
</protein>
<comment type="caution">
    <text evidence="2">The sequence shown here is derived from an EMBL/GenBank/DDBJ whole genome shotgun (WGS) entry which is preliminary data.</text>
</comment>
<evidence type="ECO:0000259" key="1">
    <source>
        <dbReference type="Pfam" id="PF23155"/>
    </source>
</evidence>
<dbReference type="PANTHER" id="PTHR38117:SF1">
    <property type="entry name" value="DUF3074 DOMAIN-CONTAINING PROTEIN"/>
    <property type="match status" value="1"/>
</dbReference>
<feature type="domain" description="DUF7053" evidence="1">
    <location>
        <begin position="4"/>
        <end position="178"/>
    </location>
</feature>
<reference evidence="2" key="1">
    <citation type="submission" date="2020-03" db="EMBL/GenBank/DDBJ databases">
        <title>Draft Genome Sequence of Cylindrodendrum hubeiense.</title>
        <authorList>
            <person name="Buettner E."/>
            <person name="Kellner H."/>
        </authorList>
    </citation>
    <scope>NUCLEOTIDE SEQUENCE</scope>
    <source>
        <strain evidence="2">IHI 201604</strain>
    </source>
</reference>
<keyword evidence="3" id="KW-1185">Reference proteome</keyword>
<dbReference type="InterPro" id="IPR055481">
    <property type="entry name" value="DUF7053"/>
</dbReference>
<sequence length="189" mass="20647">MRTQRLLSHSIAIPGNLPPAALITSVQSYIPFLSNHKTMTRYNENTPNPEAIANDPFFDPPWDDSIRFFEVTELVTLAPGLSKEVTYQVVFQRIPDGVRSRAEAPAGVVIRAEYTVRPRLGPTSPAGSDSTGSTVTAVGDEYEMHEDVAVDANSLMMPFIVGSVVTAHRTICMGVIDEVCKNYFGTGDE</sequence>
<name>A0A9P5H1J2_9HYPO</name>
<evidence type="ECO:0000313" key="2">
    <source>
        <dbReference type="EMBL" id="KAF7543387.1"/>
    </source>
</evidence>
<dbReference type="AlphaFoldDB" id="A0A9P5H1J2"/>
<evidence type="ECO:0000313" key="3">
    <source>
        <dbReference type="Proteomes" id="UP000722485"/>
    </source>
</evidence>
<dbReference type="OrthoDB" id="4276610at2759"/>
<dbReference type="EMBL" id="JAANBB010000370">
    <property type="protein sequence ID" value="KAF7543387.1"/>
    <property type="molecule type" value="Genomic_DNA"/>
</dbReference>
<organism evidence="2 3">
    <name type="scientific">Cylindrodendrum hubeiense</name>
    <dbReference type="NCBI Taxonomy" id="595255"/>
    <lineage>
        <taxon>Eukaryota</taxon>
        <taxon>Fungi</taxon>
        <taxon>Dikarya</taxon>
        <taxon>Ascomycota</taxon>
        <taxon>Pezizomycotina</taxon>
        <taxon>Sordariomycetes</taxon>
        <taxon>Hypocreomycetidae</taxon>
        <taxon>Hypocreales</taxon>
        <taxon>Nectriaceae</taxon>
        <taxon>Cylindrodendrum</taxon>
    </lineage>
</organism>
<dbReference type="Proteomes" id="UP000722485">
    <property type="component" value="Unassembled WGS sequence"/>
</dbReference>
<dbReference type="Pfam" id="PF23155">
    <property type="entry name" value="DUF7053"/>
    <property type="match status" value="1"/>
</dbReference>
<dbReference type="PANTHER" id="PTHR38117">
    <property type="entry name" value="NACHT AND WD40 DOMAIN PROTEIN"/>
    <property type="match status" value="1"/>
</dbReference>